<dbReference type="Proteomes" id="UP001229346">
    <property type="component" value="Unassembled WGS sequence"/>
</dbReference>
<keyword evidence="2" id="KW-1185">Reference proteome</keyword>
<evidence type="ECO:0000313" key="2">
    <source>
        <dbReference type="Proteomes" id="UP001229346"/>
    </source>
</evidence>
<organism evidence="1 2">
    <name type="scientific">Paenibacillus harenae</name>
    <dbReference type="NCBI Taxonomy" id="306543"/>
    <lineage>
        <taxon>Bacteria</taxon>
        <taxon>Bacillati</taxon>
        <taxon>Bacillota</taxon>
        <taxon>Bacilli</taxon>
        <taxon>Bacillales</taxon>
        <taxon>Paenibacillaceae</taxon>
        <taxon>Paenibacillus</taxon>
    </lineage>
</organism>
<gene>
    <name evidence="1" type="ORF">J2T15_002572</name>
</gene>
<evidence type="ECO:0000313" key="1">
    <source>
        <dbReference type="EMBL" id="MDQ0113137.1"/>
    </source>
</evidence>
<comment type="caution">
    <text evidence="1">The sequence shown here is derived from an EMBL/GenBank/DDBJ whole genome shotgun (WGS) entry which is preliminary data.</text>
</comment>
<reference evidence="1 2" key="1">
    <citation type="submission" date="2023-07" db="EMBL/GenBank/DDBJ databases">
        <title>Sorghum-associated microbial communities from plants grown in Nebraska, USA.</title>
        <authorList>
            <person name="Schachtman D."/>
        </authorList>
    </citation>
    <scope>NUCLEOTIDE SEQUENCE [LARGE SCALE GENOMIC DNA]</scope>
    <source>
        <strain evidence="1 2">CC482</strain>
    </source>
</reference>
<proteinExistence type="predicted"/>
<sequence length="72" mass="8114">MTLYTSMPLEVVFEGFSEEMEPFQEVWAMGVKMLVTPVAPGMGKIVRLLECSLDDYLNPRLNPGTIISYDNV</sequence>
<evidence type="ECO:0008006" key="3">
    <source>
        <dbReference type="Google" id="ProtNLM"/>
    </source>
</evidence>
<protein>
    <recommendedName>
        <fullName evidence="3">YlzJ-like protein</fullName>
    </recommendedName>
</protein>
<dbReference type="Pfam" id="PF14035">
    <property type="entry name" value="YlzJ"/>
    <property type="match status" value="1"/>
</dbReference>
<name>A0ABT9U0H0_PAEHA</name>
<dbReference type="InterPro" id="IPR025619">
    <property type="entry name" value="YlzJ"/>
</dbReference>
<dbReference type="EMBL" id="JAUSSU010000004">
    <property type="protein sequence ID" value="MDQ0113137.1"/>
    <property type="molecule type" value="Genomic_DNA"/>
</dbReference>
<dbReference type="RefSeq" id="WP_307204106.1">
    <property type="nucleotide sequence ID" value="NZ_JAUSST010000002.1"/>
</dbReference>
<accession>A0ABT9U0H0</accession>